<organism evidence="1">
    <name type="scientific">hydrothermal vent metagenome</name>
    <dbReference type="NCBI Taxonomy" id="652676"/>
    <lineage>
        <taxon>unclassified sequences</taxon>
        <taxon>metagenomes</taxon>
        <taxon>ecological metagenomes</taxon>
    </lineage>
</organism>
<gene>
    <name evidence="1" type="ORF">MNBD_ALPHA08-1534</name>
</gene>
<name>A0A3B0RBA0_9ZZZZ</name>
<protein>
    <recommendedName>
        <fullName evidence="2">N-acetyltransferase domain-containing protein</fullName>
    </recommendedName>
</protein>
<reference evidence="1" key="1">
    <citation type="submission" date="2018-06" db="EMBL/GenBank/DDBJ databases">
        <authorList>
            <person name="Zhirakovskaya E."/>
        </authorList>
    </citation>
    <scope>NUCLEOTIDE SEQUENCE</scope>
</reference>
<evidence type="ECO:0008006" key="2">
    <source>
        <dbReference type="Google" id="ProtNLM"/>
    </source>
</evidence>
<dbReference type="AlphaFoldDB" id="A0A3B0RBA0"/>
<evidence type="ECO:0000313" key="1">
    <source>
        <dbReference type="EMBL" id="VAV90390.1"/>
    </source>
</evidence>
<accession>A0A3B0RBA0</accession>
<sequence length="232" mass="26186">MQEGLKDPLAVVRTMTALEQAIAEMGLTIVSSGDFQVFSDLRKTVRKGLVSPMFDTSVNALDDMNSFWIEARDQQGNLIALQACRRDYIDRNLAEWVPRWMGGLYLLRSELIIPTRLVVPANSITHRLQGPGVYHGEVWIDRDFRNAKLCGTFVRIGMIVSLIKWQPNVIWGLTSGNRATRGLSIRMGYPHAERGFLKWDIPPHGADVNEVITIATRSDLEYLAHERIATLP</sequence>
<dbReference type="EMBL" id="UOEC01000076">
    <property type="protein sequence ID" value="VAV90390.1"/>
    <property type="molecule type" value="Genomic_DNA"/>
</dbReference>
<proteinExistence type="predicted"/>